<dbReference type="GO" id="GO:0005829">
    <property type="term" value="C:cytosol"/>
    <property type="evidence" value="ECO:0007669"/>
    <property type="project" value="TreeGrafter"/>
</dbReference>
<dbReference type="RefSeq" id="WP_062544257.1">
    <property type="nucleotide sequence ID" value="NZ_CP012643.1"/>
</dbReference>
<dbReference type="InterPro" id="IPR029055">
    <property type="entry name" value="Ntn_hydrolases_N"/>
</dbReference>
<evidence type="ECO:0000256" key="2">
    <source>
        <dbReference type="ARBA" id="ARBA00005752"/>
    </source>
</evidence>
<dbReference type="InterPro" id="IPR001962">
    <property type="entry name" value="Asn_synthase"/>
</dbReference>
<dbReference type="NCBIfam" id="TIGR01536">
    <property type="entry name" value="asn_synth_AEB"/>
    <property type="match status" value="1"/>
</dbReference>
<comment type="catalytic activity">
    <reaction evidence="7">
        <text>L-aspartate + L-glutamine + ATP + H2O = L-asparagine + L-glutamate + AMP + diphosphate + H(+)</text>
        <dbReference type="Rhea" id="RHEA:12228"/>
        <dbReference type="ChEBI" id="CHEBI:15377"/>
        <dbReference type="ChEBI" id="CHEBI:15378"/>
        <dbReference type="ChEBI" id="CHEBI:29985"/>
        <dbReference type="ChEBI" id="CHEBI:29991"/>
        <dbReference type="ChEBI" id="CHEBI:30616"/>
        <dbReference type="ChEBI" id="CHEBI:33019"/>
        <dbReference type="ChEBI" id="CHEBI:58048"/>
        <dbReference type="ChEBI" id="CHEBI:58359"/>
        <dbReference type="ChEBI" id="CHEBI:456215"/>
        <dbReference type="EC" id="6.3.5.4"/>
    </reaction>
</comment>
<evidence type="ECO:0000313" key="12">
    <source>
        <dbReference type="EMBL" id="ALI99752.1"/>
    </source>
</evidence>
<organism evidence="12 13">
    <name type="scientific">Rufibacter tibetensis</name>
    <dbReference type="NCBI Taxonomy" id="512763"/>
    <lineage>
        <taxon>Bacteria</taxon>
        <taxon>Pseudomonadati</taxon>
        <taxon>Bacteroidota</taxon>
        <taxon>Cytophagia</taxon>
        <taxon>Cytophagales</taxon>
        <taxon>Hymenobacteraceae</taxon>
        <taxon>Rufibacter</taxon>
    </lineage>
</organism>
<evidence type="ECO:0000256" key="6">
    <source>
        <dbReference type="ARBA" id="ARBA00022962"/>
    </source>
</evidence>
<dbReference type="CDD" id="cd00712">
    <property type="entry name" value="AsnB"/>
    <property type="match status" value="1"/>
</dbReference>
<accession>A0A0N7HWN6</accession>
<comment type="pathway">
    <text evidence="1">Amino-acid biosynthesis; L-asparagine biosynthesis; L-asparagine from L-aspartate (L-Gln route): step 1/1.</text>
</comment>
<evidence type="ECO:0000256" key="7">
    <source>
        <dbReference type="ARBA" id="ARBA00048741"/>
    </source>
</evidence>
<evidence type="ECO:0000256" key="9">
    <source>
        <dbReference type="PIRSR" id="PIRSR001589-2"/>
    </source>
</evidence>
<dbReference type="GO" id="GO:0005524">
    <property type="term" value="F:ATP binding"/>
    <property type="evidence" value="ECO:0007669"/>
    <property type="project" value="UniProtKB-KW"/>
</dbReference>
<keyword evidence="5 9" id="KW-0067">ATP-binding</keyword>
<gene>
    <name evidence="12" type="ORF">DC20_13185</name>
</gene>
<dbReference type="Gene3D" id="3.40.50.620">
    <property type="entry name" value="HUPs"/>
    <property type="match status" value="1"/>
</dbReference>
<dbReference type="EMBL" id="CP012643">
    <property type="protein sequence ID" value="ALI99752.1"/>
    <property type="molecule type" value="Genomic_DNA"/>
</dbReference>
<feature type="binding site" evidence="9">
    <location>
        <position position="292"/>
    </location>
    <ligand>
        <name>ATP</name>
        <dbReference type="ChEBI" id="CHEBI:30616"/>
    </ligand>
</feature>
<dbReference type="PATRIC" id="fig|512763.3.peg.2893"/>
<dbReference type="GO" id="GO:0006529">
    <property type="term" value="P:asparagine biosynthetic process"/>
    <property type="evidence" value="ECO:0007669"/>
    <property type="project" value="UniProtKB-KW"/>
</dbReference>
<dbReference type="PROSITE" id="PS51278">
    <property type="entry name" value="GATASE_TYPE_2"/>
    <property type="match status" value="1"/>
</dbReference>
<dbReference type="Gene3D" id="3.60.20.10">
    <property type="entry name" value="Glutamine Phosphoribosylpyrophosphate, subunit 1, domain 1"/>
    <property type="match status" value="1"/>
</dbReference>
<dbReference type="InterPro" id="IPR051786">
    <property type="entry name" value="ASN_synthetase/amidase"/>
</dbReference>
<dbReference type="GO" id="GO:0004066">
    <property type="term" value="F:asparagine synthase (glutamine-hydrolyzing) activity"/>
    <property type="evidence" value="ECO:0007669"/>
    <property type="project" value="UniProtKB-EC"/>
</dbReference>
<dbReference type="OrthoDB" id="9763290at2"/>
<dbReference type="KEGG" id="rti:DC20_13185"/>
<dbReference type="InterPro" id="IPR006426">
    <property type="entry name" value="Asn_synth_AEB"/>
</dbReference>
<evidence type="ECO:0000256" key="8">
    <source>
        <dbReference type="PIRSR" id="PIRSR001589-1"/>
    </source>
</evidence>
<keyword evidence="6 8" id="KW-0315">Glutamine amidotransferase</keyword>
<feature type="site" description="Important for beta-aspartyl-AMP intermediate formation" evidence="10">
    <location>
        <position position="368"/>
    </location>
</feature>
<dbReference type="Pfam" id="PF13537">
    <property type="entry name" value="GATase_7"/>
    <property type="match status" value="1"/>
</dbReference>
<keyword evidence="13" id="KW-1185">Reference proteome</keyword>
<dbReference type="STRING" id="512763.DC20_13185"/>
<dbReference type="CDD" id="cd01991">
    <property type="entry name" value="Asn_synthase_B_C"/>
    <property type="match status" value="1"/>
</dbReference>
<dbReference type="AlphaFoldDB" id="A0A0N7HWN6"/>
<keyword evidence="8" id="KW-0028">Amino-acid biosynthesis</keyword>
<dbReference type="PANTHER" id="PTHR43284">
    <property type="entry name" value="ASPARAGINE SYNTHETASE (GLUTAMINE-HYDROLYZING)"/>
    <property type="match status" value="1"/>
</dbReference>
<evidence type="ECO:0000256" key="3">
    <source>
        <dbReference type="ARBA" id="ARBA00012737"/>
    </source>
</evidence>
<feature type="binding site" evidence="9">
    <location>
        <position position="101"/>
    </location>
    <ligand>
        <name>L-glutamine</name>
        <dbReference type="ChEBI" id="CHEBI:58359"/>
    </ligand>
</feature>
<evidence type="ECO:0000259" key="11">
    <source>
        <dbReference type="PROSITE" id="PS51278"/>
    </source>
</evidence>
<dbReference type="PANTHER" id="PTHR43284:SF1">
    <property type="entry name" value="ASPARAGINE SYNTHETASE"/>
    <property type="match status" value="1"/>
</dbReference>
<evidence type="ECO:0000256" key="4">
    <source>
        <dbReference type="ARBA" id="ARBA00022741"/>
    </source>
</evidence>
<dbReference type="InterPro" id="IPR033738">
    <property type="entry name" value="AsnB_N"/>
</dbReference>
<name>A0A0N7HWN6_9BACT</name>
<feature type="binding site" evidence="9">
    <location>
        <begin position="366"/>
        <end position="367"/>
    </location>
    <ligand>
        <name>ATP</name>
        <dbReference type="ChEBI" id="CHEBI:30616"/>
    </ligand>
</feature>
<sequence length="635" mass="72788">MCGISGIYAFTQEGYSALQRLSDSTDALQLRGPDSGGHFTHGSVGLGHRRLSIIDVSDVACQPMHTENERYTIVFNGEIFNYQELKKQLIEKGYSFFSQSDTEVLLKYYIEEGPTFLKKLNGFFAFAIYDKEEESLFVARDRYGIKPLLMFQDEDKLVFASEMKSLLAFGIPRKLDYASLYEYLQLNYIPAPASIFKGVKKLMPGHYFMVGKKGEVEVKRWYKIPYDEKKVKSNDLSYEAQQKKLVDLMDGAVQRRLISDVPLGAFLSGGIDSSAIVALASRHTQHLNTFSIGYKDEPFFDETKYAKMVADKYKTNHTVFSLTNNDLYEHLFRALDYIDEPFADSSALAVNILSHYTRQKVTVALSGDGADELFAGYNKHMAEYKVRQGGFAAESVAALLPLWEIMPKSRNSSFGNKIRQFQRFGEGMNLSAKDRYWRWASFATEEDAKSLLSGRSKKILSKDTYKKRRQKILNHLSQKGDINEVLLTDMQLVLPNDMLTKVDLMSMANSLEVRTPFLDYKVVNFAFSLPQSSKIDGAMKKKIVQDAFREMLPAELYKRPKHGFEVPLLKWFQNELRPMIMDDLLSDAFIEAQGIFSLKEIQRLKAQLFSKNPGDIHARIWALVVFQHWWKKWMA</sequence>
<reference evidence="12 13" key="1">
    <citation type="submission" date="2015-08" db="EMBL/GenBank/DDBJ databases">
        <title>Complete genome sequence of Rufibacter tibetensis strain 1351t, a radiation-resistant bacterium from tibet plateau.</title>
        <authorList>
            <person name="Dai J."/>
        </authorList>
    </citation>
    <scope>NUCLEOTIDE SEQUENCE [LARGE SCALE GENOMIC DNA]</scope>
    <source>
        <strain evidence="12 13">1351</strain>
    </source>
</reference>
<dbReference type="Pfam" id="PF00733">
    <property type="entry name" value="Asn_synthase"/>
    <property type="match status" value="1"/>
</dbReference>
<proteinExistence type="inferred from homology"/>
<keyword evidence="8" id="KW-0061">Asparagine biosynthesis</keyword>
<evidence type="ECO:0000256" key="5">
    <source>
        <dbReference type="ARBA" id="ARBA00022840"/>
    </source>
</evidence>
<dbReference type="SUPFAM" id="SSF56235">
    <property type="entry name" value="N-terminal nucleophile aminohydrolases (Ntn hydrolases)"/>
    <property type="match status" value="1"/>
</dbReference>
<feature type="active site" description="For GATase activity" evidence="8">
    <location>
        <position position="2"/>
    </location>
</feature>
<keyword evidence="4 9" id="KW-0547">Nucleotide-binding</keyword>
<protein>
    <recommendedName>
        <fullName evidence="3">asparagine synthase (glutamine-hydrolyzing)</fullName>
        <ecNumber evidence="3">6.3.5.4</ecNumber>
    </recommendedName>
</protein>
<feature type="domain" description="Glutamine amidotransferase type-2" evidence="11">
    <location>
        <begin position="2"/>
        <end position="213"/>
    </location>
</feature>
<dbReference type="Proteomes" id="UP000061382">
    <property type="component" value="Chromosome"/>
</dbReference>
<dbReference type="InterPro" id="IPR017932">
    <property type="entry name" value="GATase_2_dom"/>
</dbReference>
<dbReference type="EC" id="6.3.5.4" evidence="3"/>
<evidence type="ECO:0000256" key="10">
    <source>
        <dbReference type="PIRSR" id="PIRSR001589-3"/>
    </source>
</evidence>
<dbReference type="SUPFAM" id="SSF52402">
    <property type="entry name" value="Adenine nucleotide alpha hydrolases-like"/>
    <property type="match status" value="1"/>
</dbReference>
<evidence type="ECO:0000313" key="13">
    <source>
        <dbReference type="Proteomes" id="UP000061382"/>
    </source>
</evidence>
<dbReference type="InterPro" id="IPR014729">
    <property type="entry name" value="Rossmann-like_a/b/a_fold"/>
</dbReference>
<dbReference type="PIRSF" id="PIRSF001589">
    <property type="entry name" value="Asn_synthetase_glu-h"/>
    <property type="match status" value="1"/>
</dbReference>
<comment type="similarity">
    <text evidence="2">Belongs to the asparagine synthetase family.</text>
</comment>
<evidence type="ECO:0000256" key="1">
    <source>
        <dbReference type="ARBA" id="ARBA00005187"/>
    </source>
</evidence>